<dbReference type="EC" id="1.1.1.-" evidence="6"/>
<comment type="similarity">
    <text evidence="4">Belongs to the zinc-containing alcohol dehydrogenase family.</text>
</comment>
<sequence>MRAVVMQGLHRPLALETVPDPVPEAGDMVVRVGRCGICGSDLHMTEDPAYGQGAGSILGHEFAGEVVALGRDVSGWRVGDRVAVSPLKSCGDCPACRAGEVQWCTAFGLQGGGYAEYALTRPNQCVRLPQSASLADGAIIEPLAVALHGIGLSGLRRGDKVLVLGAGPIGLAVAFWARQHGAGRVVVQDIAPWQRDRALAMGAHDFVVAPDDPVGAAQRALGGPADLVFECVGVPGLIAQGVETARNRGTIVLLGLCTRPDTLNTFAMLSKEVRLITSAFFTRQEYEAALDALDRGLAKPRLLVTDTIALAQTPDVFETLRQRTHQCKVLIAPGYQA</sequence>
<keyword evidence="2 4" id="KW-0862">Zinc</keyword>
<dbReference type="Gene3D" id="3.90.180.10">
    <property type="entry name" value="Medium-chain alcohol dehydrogenases, catalytic domain"/>
    <property type="match status" value="1"/>
</dbReference>
<evidence type="ECO:0000256" key="2">
    <source>
        <dbReference type="ARBA" id="ARBA00022833"/>
    </source>
</evidence>
<dbReference type="GO" id="GO:0052587">
    <property type="term" value="F:diacetyl reductase ((R)-acetoin forming) (NAD+) activity"/>
    <property type="evidence" value="ECO:0007669"/>
    <property type="project" value="UniProtKB-EC"/>
</dbReference>
<comment type="cofactor">
    <cofactor evidence="4">
        <name>Zn(2+)</name>
        <dbReference type="ChEBI" id="CHEBI:29105"/>
    </cofactor>
</comment>
<dbReference type="SUPFAM" id="SSF50129">
    <property type="entry name" value="GroES-like"/>
    <property type="match status" value="1"/>
</dbReference>
<dbReference type="Proteomes" id="UP001184150">
    <property type="component" value="Unassembled WGS sequence"/>
</dbReference>
<dbReference type="SUPFAM" id="SSF51735">
    <property type="entry name" value="NAD(P)-binding Rossmann-fold domains"/>
    <property type="match status" value="1"/>
</dbReference>
<reference evidence="6 7" key="1">
    <citation type="submission" date="2023-07" db="EMBL/GenBank/DDBJ databases">
        <title>Sorghum-associated microbial communities from plants grown in Nebraska, USA.</title>
        <authorList>
            <person name="Schachtman D."/>
        </authorList>
    </citation>
    <scope>NUCLEOTIDE SEQUENCE [LARGE SCALE GENOMIC DNA]</scope>
    <source>
        <strain evidence="6 7">DS1027</strain>
    </source>
</reference>
<dbReference type="PANTHER" id="PTHR43401">
    <property type="entry name" value="L-THREONINE 3-DEHYDROGENASE"/>
    <property type="match status" value="1"/>
</dbReference>
<dbReference type="GO" id="GO:0000721">
    <property type="term" value="F:(R,R)-butanediol dehydrogenase activity"/>
    <property type="evidence" value="ECO:0007669"/>
    <property type="project" value="UniProtKB-EC"/>
</dbReference>
<dbReference type="SMART" id="SM00829">
    <property type="entry name" value="PKS_ER"/>
    <property type="match status" value="1"/>
</dbReference>
<evidence type="ECO:0000256" key="1">
    <source>
        <dbReference type="ARBA" id="ARBA00022723"/>
    </source>
</evidence>
<dbReference type="RefSeq" id="WP_309804400.1">
    <property type="nucleotide sequence ID" value="NZ_JAVDRD010000001.1"/>
</dbReference>
<dbReference type="InterPro" id="IPR011032">
    <property type="entry name" value="GroES-like_sf"/>
</dbReference>
<dbReference type="InterPro" id="IPR013149">
    <property type="entry name" value="ADH-like_C"/>
</dbReference>
<evidence type="ECO:0000256" key="4">
    <source>
        <dbReference type="RuleBase" id="RU361277"/>
    </source>
</evidence>
<dbReference type="Pfam" id="PF00107">
    <property type="entry name" value="ADH_zinc_N"/>
    <property type="match status" value="1"/>
</dbReference>
<comment type="caution">
    <text evidence="6">The sequence shown here is derived from an EMBL/GenBank/DDBJ whole genome shotgun (WGS) entry which is preliminary data.</text>
</comment>
<evidence type="ECO:0000313" key="6">
    <source>
        <dbReference type="EMBL" id="MDR6509855.1"/>
    </source>
</evidence>
<dbReference type="InterPro" id="IPR002328">
    <property type="entry name" value="ADH_Zn_CS"/>
</dbReference>
<dbReference type="InterPro" id="IPR013154">
    <property type="entry name" value="ADH-like_N"/>
</dbReference>
<keyword evidence="3 6" id="KW-0560">Oxidoreductase</keyword>
<dbReference type="Gene3D" id="3.40.50.720">
    <property type="entry name" value="NAD(P)-binding Rossmann-like Domain"/>
    <property type="match status" value="1"/>
</dbReference>
<keyword evidence="7" id="KW-1185">Reference proteome</keyword>
<gene>
    <name evidence="6" type="ORF">J2792_000695</name>
</gene>
<evidence type="ECO:0000259" key="5">
    <source>
        <dbReference type="SMART" id="SM00829"/>
    </source>
</evidence>
<dbReference type="InterPro" id="IPR036291">
    <property type="entry name" value="NAD(P)-bd_dom_sf"/>
</dbReference>
<evidence type="ECO:0000313" key="7">
    <source>
        <dbReference type="Proteomes" id="UP001184150"/>
    </source>
</evidence>
<protein>
    <submittedName>
        <fullName evidence="6">(R,R)-butanediol dehydrogenase/meso-butanediol dehydrogenase/diacetyl reductase</fullName>
        <ecNumber evidence="6">1.1.1.-</ecNumber>
        <ecNumber evidence="6">1.1.1.303</ecNumber>
        <ecNumber evidence="6">1.1.1.4</ecNumber>
    </submittedName>
</protein>
<dbReference type="InterPro" id="IPR020843">
    <property type="entry name" value="ER"/>
</dbReference>
<accession>A0ABU1MHR9</accession>
<dbReference type="PROSITE" id="PS00059">
    <property type="entry name" value="ADH_ZINC"/>
    <property type="match status" value="1"/>
</dbReference>
<dbReference type="EC" id="1.1.1.303" evidence="6"/>
<organism evidence="6 7">
    <name type="scientific">Novosphingobium capsulatum</name>
    <dbReference type="NCBI Taxonomy" id="13688"/>
    <lineage>
        <taxon>Bacteria</taxon>
        <taxon>Pseudomonadati</taxon>
        <taxon>Pseudomonadota</taxon>
        <taxon>Alphaproteobacteria</taxon>
        <taxon>Sphingomonadales</taxon>
        <taxon>Sphingomonadaceae</taxon>
        <taxon>Novosphingobium</taxon>
    </lineage>
</organism>
<feature type="domain" description="Enoyl reductase (ER)" evidence="5">
    <location>
        <begin position="8"/>
        <end position="331"/>
    </location>
</feature>
<dbReference type="Pfam" id="PF08240">
    <property type="entry name" value="ADH_N"/>
    <property type="match status" value="1"/>
</dbReference>
<proteinExistence type="inferred from homology"/>
<dbReference type="EMBL" id="JAVDRD010000001">
    <property type="protein sequence ID" value="MDR6509855.1"/>
    <property type="molecule type" value="Genomic_DNA"/>
</dbReference>
<keyword evidence="1 4" id="KW-0479">Metal-binding</keyword>
<dbReference type="PANTHER" id="PTHR43401:SF5">
    <property type="entry name" value="ALCOHOL DEHYDROGENASE-RELATED"/>
    <property type="match status" value="1"/>
</dbReference>
<dbReference type="EC" id="1.1.1.4" evidence="6"/>
<name>A0ABU1MHR9_9SPHN</name>
<dbReference type="InterPro" id="IPR050129">
    <property type="entry name" value="Zn_alcohol_dh"/>
</dbReference>
<evidence type="ECO:0000256" key="3">
    <source>
        <dbReference type="ARBA" id="ARBA00023002"/>
    </source>
</evidence>